<protein>
    <recommendedName>
        <fullName evidence="9">HIT-type domain-containing protein</fullName>
    </recommendedName>
</protein>
<keyword evidence="4" id="KW-0862">Zinc</keyword>
<dbReference type="InterPro" id="IPR007529">
    <property type="entry name" value="Znf_HIT"/>
</dbReference>
<feature type="compositionally biased region" description="Basic and acidic residues" evidence="8">
    <location>
        <begin position="374"/>
        <end position="384"/>
    </location>
</feature>
<keyword evidence="1" id="KW-0597">Phosphoprotein</keyword>
<comment type="caution">
    <text evidence="10">The sequence shown here is derived from an EMBL/GenBank/DDBJ whole genome shotgun (WGS) entry which is preliminary data.</text>
</comment>
<evidence type="ECO:0000259" key="9">
    <source>
        <dbReference type="PROSITE" id="PS51083"/>
    </source>
</evidence>
<proteinExistence type="inferred from homology"/>
<dbReference type="GO" id="GO:0000463">
    <property type="term" value="P:maturation of LSU-rRNA from tricistronic rRNA transcript (SSU-rRNA, 5.8S rRNA, LSU-rRNA)"/>
    <property type="evidence" value="ECO:0007669"/>
    <property type="project" value="TreeGrafter"/>
</dbReference>
<evidence type="ECO:0000256" key="8">
    <source>
        <dbReference type="SAM" id="MobiDB-lite"/>
    </source>
</evidence>
<evidence type="ECO:0000256" key="5">
    <source>
        <dbReference type="ARBA" id="ARBA00049598"/>
    </source>
</evidence>
<evidence type="ECO:0000256" key="6">
    <source>
        <dbReference type="ARBA" id="ARBA00049654"/>
    </source>
</evidence>
<feature type="compositionally biased region" description="Acidic residues" evidence="8">
    <location>
        <begin position="407"/>
        <end position="416"/>
    </location>
</feature>
<dbReference type="Pfam" id="PF04438">
    <property type="entry name" value="zf-HIT"/>
    <property type="match status" value="1"/>
</dbReference>
<dbReference type="GO" id="GO:0000492">
    <property type="term" value="P:box C/D snoRNP assembly"/>
    <property type="evidence" value="ECO:0007669"/>
    <property type="project" value="TreeGrafter"/>
</dbReference>
<keyword evidence="2" id="KW-0479">Metal-binding</keyword>
<feature type="compositionally biased region" description="Gly residues" evidence="8">
    <location>
        <begin position="111"/>
        <end position="128"/>
    </location>
</feature>
<evidence type="ECO:0000256" key="3">
    <source>
        <dbReference type="ARBA" id="ARBA00022771"/>
    </source>
</evidence>
<dbReference type="GO" id="GO:0070761">
    <property type="term" value="C:pre-snoRNP complex"/>
    <property type="evidence" value="ECO:0007669"/>
    <property type="project" value="TreeGrafter"/>
</dbReference>
<reference evidence="10" key="1">
    <citation type="submission" date="2023-03" db="EMBL/GenBank/DDBJ databases">
        <title>Massive genome expansion in bonnet fungi (Mycena s.s.) driven by repeated elements and novel gene families across ecological guilds.</title>
        <authorList>
            <consortium name="Lawrence Berkeley National Laboratory"/>
            <person name="Harder C.B."/>
            <person name="Miyauchi S."/>
            <person name="Viragh M."/>
            <person name="Kuo A."/>
            <person name="Thoen E."/>
            <person name="Andreopoulos B."/>
            <person name="Lu D."/>
            <person name="Skrede I."/>
            <person name="Drula E."/>
            <person name="Henrissat B."/>
            <person name="Morin E."/>
            <person name="Kohler A."/>
            <person name="Barry K."/>
            <person name="LaButti K."/>
            <person name="Morin E."/>
            <person name="Salamov A."/>
            <person name="Lipzen A."/>
            <person name="Mereny Z."/>
            <person name="Hegedus B."/>
            <person name="Baldrian P."/>
            <person name="Stursova M."/>
            <person name="Weitz H."/>
            <person name="Taylor A."/>
            <person name="Grigoriev I.V."/>
            <person name="Nagy L.G."/>
            <person name="Martin F."/>
            <person name="Kauserud H."/>
        </authorList>
    </citation>
    <scope>NUCLEOTIDE SEQUENCE</scope>
    <source>
        <strain evidence="10">CBHHK188m</strain>
    </source>
</reference>
<dbReference type="Gene3D" id="3.30.60.190">
    <property type="match status" value="1"/>
</dbReference>
<gene>
    <name evidence="10" type="ORF">DFH07DRAFT_878040</name>
</gene>
<feature type="region of interest" description="Disordered" evidence="8">
    <location>
        <begin position="111"/>
        <end position="152"/>
    </location>
</feature>
<feature type="domain" description="HIT-type" evidence="9">
    <location>
        <begin position="28"/>
        <end position="64"/>
    </location>
</feature>
<dbReference type="InterPro" id="IPR057721">
    <property type="entry name" value="BCD1_alpha/beta"/>
</dbReference>
<evidence type="ECO:0000313" key="11">
    <source>
        <dbReference type="Proteomes" id="UP001215280"/>
    </source>
</evidence>
<dbReference type="PANTHER" id="PTHR13483">
    <property type="entry name" value="BOX C_D SNORNA PROTEIN 1-RELATED"/>
    <property type="match status" value="1"/>
</dbReference>
<feature type="compositionally biased region" description="Pro residues" evidence="8">
    <location>
        <begin position="1"/>
        <end position="12"/>
    </location>
</feature>
<accession>A0AAD7JYA2</accession>
<dbReference type="GO" id="GO:0048254">
    <property type="term" value="P:snoRNA localization"/>
    <property type="evidence" value="ECO:0007669"/>
    <property type="project" value="TreeGrafter"/>
</dbReference>
<evidence type="ECO:0000256" key="7">
    <source>
        <dbReference type="PROSITE-ProRule" id="PRU00453"/>
    </source>
</evidence>
<dbReference type="Proteomes" id="UP001215280">
    <property type="component" value="Unassembled WGS sequence"/>
</dbReference>
<dbReference type="CDD" id="cd23023">
    <property type="entry name" value="zf-HIT_BCD1"/>
    <property type="match status" value="1"/>
</dbReference>
<dbReference type="PANTHER" id="PTHR13483:SF3">
    <property type="entry name" value="BOX C_D SNORNA PROTEIN 1"/>
    <property type="match status" value="1"/>
</dbReference>
<dbReference type="GO" id="GO:0005634">
    <property type="term" value="C:nucleus"/>
    <property type="evidence" value="ECO:0007669"/>
    <property type="project" value="TreeGrafter"/>
</dbReference>
<comment type="similarity">
    <text evidence="6">Belongs to the BCD1 family.</text>
</comment>
<dbReference type="AlphaFoldDB" id="A0AAD7JYA2"/>
<dbReference type="SUPFAM" id="SSF144232">
    <property type="entry name" value="HIT/MYND zinc finger-like"/>
    <property type="match status" value="1"/>
</dbReference>
<comment type="function">
    <text evidence="5">Required for box C/D snoRNAs accumulation involved in snoRNA processing, snoRNA transport to the nucleolus and ribosome biogenesis.</text>
</comment>
<keyword evidence="11" id="KW-1185">Reference proteome</keyword>
<feature type="non-terminal residue" evidence="10">
    <location>
        <position position="439"/>
    </location>
</feature>
<dbReference type="EMBL" id="JARJLG010000016">
    <property type="protein sequence ID" value="KAJ7774247.1"/>
    <property type="molecule type" value="Genomic_DNA"/>
</dbReference>
<feature type="region of interest" description="Disordered" evidence="8">
    <location>
        <begin position="353"/>
        <end position="418"/>
    </location>
</feature>
<feature type="region of interest" description="Disordered" evidence="8">
    <location>
        <begin position="1"/>
        <end position="21"/>
    </location>
</feature>
<name>A0AAD7JYA2_9AGAR</name>
<keyword evidence="3 7" id="KW-0863">Zinc-finger</keyword>
<evidence type="ECO:0000313" key="10">
    <source>
        <dbReference type="EMBL" id="KAJ7774247.1"/>
    </source>
</evidence>
<evidence type="ECO:0000256" key="4">
    <source>
        <dbReference type="ARBA" id="ARBA00022833"/>
    </source>
</evidence>
<dbReference type="Pfam" id="PF25790">
    <property type="entry name" value="BCD1"/>
    <property type="match status" value="1"/>
</dbReference>
<dbReference type="GO" id="GO:0008270">
    <property type="term" value="F:zinc ion binding"/>
    <property type="evidence" value="ECO:0007669"/>
    <property type="project" value="UniProtKB-UniRule"/>
</dbReference>
<sequence length="439" mass="47179">MTSTPLPLPPRPTSSSSLPNNASPRPMCAICTTRYAIYTCPRCATRTCSLPCSAAHKTQKNSLCDGKRDKTAYVPPNKYGWGALMDDYVFLEDVGRKVGEWGAGIVRGRFQQGGRGAAGRGGRGNGGRGRGRGRGRGGNENGSARGKGNGKREVLRAQLEAHEIDMDLLPPGMERHKLNQSVWDPKTQTALLTIGFTFHPPPNPLLPPGHAPEKPYTLLTHRNRADTPLLSLLQRAVSDAGRKDPSVIPAWVRTLACPDTTDPDDNTFTPPQCVVRATTPRAHHLLDATQPLLALLRGTHFVEFPAIDVWEEFRGTVVDAGGAITQVAEPGERERAPKRRKLDRKAGKAIAGLLGGYGSSSDEEEGGQEGGKANGKEKEKEKNGLEMLGGYSGSEDEAEARVVMQAEEGDSDEEGVGELALDPAALVELMRAARGDATW</sequence>
<dbReference type="InterPro" id="IPR051639">
    <property type="entry name" value="BCD1"/>
</dbReference>
<dbReference type="PROSITE" id="PS51083">
    <property type="entry name" value="ZF_HIT"/>
    <property type="match status" value="1"/>
</dbReference>
<evidence type="ECO:0000256" key="2">
    <source>
        <dbReference type="ARBA" id="ARBA00022723"/>
    </source>
</evidence>
<evidence type="ECO:0000256" key="1">
    <source>
        <dbReference type="ARBA" id="ARBA00022553"/>
    </source>
</evidence>
<organism evidence="10 11">
    <name type="scientific">Mycena maculata</name>
    <dbReference type="NCBI Taxonomy" id="230809"/>
    <lineage>
        <taxon>Eukaryota</taxon>
        <taxon>Fungi</taxon>
        <taxon>Dikarya</taxon>
        <taxon>Basidiomycota</taxon>
        <taxon>Agaricomycotina</taxon>
        <taxon>Agaricomycetes</taxon>
        <taxon>Agaricomycetidae</taxon>
        <taxon>Agaricales</taxon>
        <taxon>Marasmiineae</taxon>
        <taxon>Mycenaceae</taxon>
        <taxon>Mycena</taxon>
    </lineage>
</organism>